<evidence type="ECO:0000313" key="4">
    <source>
        <dbReference type="Proteomes" id="UP000183954"/>
    </source>
</evidence>
<dbReference type="RefSeq" id="WP_073028931.1">
    <property type="nucleotide sequence ID" value="NZ_FQXJ01000005.1"/>
</dbReference>
<evidence type="ECO:0000256" key="1">
    <source>
        <dbReference type="ARBA" id="ARBA00043985"/>
    </source>
</evidence>
<keyword evidence="2" id="KW-0175">Coiled coil</keyword>
<protein>
    <submittedName>
        <fullName evidence="3">Phage shock protein A (PspA) family protein</fullName>
    </submittedName>
</protein>
<evidence type="ECO:0000256" key="2">
    <source>
        <dbReference type="SAM" id="Coils"/>
    </source>
</evidence>
<reference evidence="4" key="1">
    <citation type="submission" date="2016-11" db="EMBL/GenBank/DDBJ databases">
        <authorList>
            <person name="Varghese N."/>
            <person name="Submissions S."/>
        </authorList>
    </citation>
    <scope>NUCLEOTIDE SEQUENCE [LARGE SCALE GENOMIC DNA]</scope>
    <source>
        <strain evidence="4">DSM 15449</strain>
    </source>
</reference>
<dbReference type="InterPro" id="IPR007157">
    <property type="entry name" value="PspA_VIPP1"/>
</dbReference>
<dbReference type="PANTHER" id="PTHR31088">
    <property type="entry name" value="MEMBRANE-ASSOCIATED PROTEIN VIPP1, CHLOROPLASTIC"/>
    <property type="match status" value="1"/>
</dbReference>
<comment type="similarity">
    <text evidence="1">Belongs to the PspA/Vipp/IM30 family.</text>
</comment>
<evidence type="ECO:0000313" key="3">
    <source>
        <dbReference type="EMBL" id="SHH81826.1"/>
    </source>
</evidence>
<dbReference type="OrthoDB" id="9779630at2"/>
<dbReference type="EMBL" id="FQXJ01000005">
    <property type="protein sequence ID" value="SHH81826.1"/>
    <property type="molecule type" value="Genomic_DNA"/>
</dbReference>
<proteinExistence type="inferred from homology"/>
<feature type="coiled-coil region" evidence="2">
    <location>
        <begin position="69"/>
        <end position="223"/>
    </location>
</feature>
<keyword evidence="4" id="KW-1185">Reference proteome</keyword>
<name>A0A1M5W2T4_9FIRM</name>
<dbReference type="Proteomes" id="UP000183954">
    <property type="component" value="Unassembled WGS sequence"/>
</dbReference>
<accession>A0A1M5W2T4</accession>
<gene>
    <name evidence="3" type="ORF">SAMN02746098_01428</name>
</gene>
<dbReference type="Pfam" id="PF04012">
    <property type="entry name" value="PspA_IM30"/>
    <property type="match status" value="1"/>
</dbReference>
<dbReference type="STRING" id="1121420.SAMN02746098_01428"/>
<organism evidence="3 4">
    <name type="scientific">Desulfosporosinus lacus DSM 15449</name>
    <dbReference type="NCBI Taxonomy" id="1121420"/>
    <lineage>
        <taxon>Bacteria</taxon>
        <taxon>Bacillati</taxon>
        <taxon>Bacillota</taxon>
        <taxon>Clostridia</taxon>
        <taxon>Eubacteriales</taxon>
        <taxon>Desulfitobacteriaceae</taxon>
        <taxon>Desulfosporosinus</taxon>
    </lineage>
</organism>
<dbReference type="PANTHER" id="PTHR31088:SF6">
    <property type="entry name" value="PHAGE SHOCK PROTEIN A"/>
    <property type="match status" value="1"/>
</dbReference>
<dbReference type="AlphaFoldDB" id="A0A1M5W2T4"/>
<sequence length="229" mass="26259">MGLFKRVSDNIRANLNSLLDKAEDPEKMLDQYLRDMEEDIADAEGAVARQLAVAWKFKAQLDDALARVEKREVQAIEALKKDREDLARKALEDKKVNKAKAGDYRLEYENCNSMAEQLRSELKDMKNEYEKLRVKRDTLVARVQSAKAQKEIYGVISGLGKDSARRNFDRMEDKVLRMEAEAYVAGDLKEKSLDQESELLDIGNDIEMELAKLKDNLMIIKEQEPDGTK</sequence>